<reference evidence="8 9" key="1">
    <citation type="submission" date="2019-09" db="EMBL/GenBank/DDBJ databases">
        <title>Phylogeny of genus Pseudoclavibacter and closely related genus.</title>
        <authorList>
            <person name="Li Y."/>
        </authorList>
    </citation>
    <scope>NUCLEOTIDE SEQUENCE [LARGE SCALE GENOMIC DNA]</scope>
    <source>
        <strain evidence="8 9">THG-MD12</strain>
    </source>
</reference>
<evidence type="ECO:0000256" key="6">
    <source>
        <dbReference type="ARBA" id="ARBA00023136"/>
    </source>
</evidence>
<proteinExistence type="inferred from homology"/>
<dbReference type="EMBL" id="WBJX01000001">
    <property type="protein sequence ID" value="KAB1639121.1"/>
    <property type="molecule type" value="Genomic_DNA"/>
</dbReference>
<comment type="caution">
    <text evidence="8">The sequence shown here is derived from an EMBL/GenBank/DDBJ whole genome shotgun (WGS) entry which is preliminary data.</text>
</comment>
<dbReference type="GO" id="GO:0005886">
    <property type="term" value="C:plasma membrane"/>
    <property type="evidence" value="ECO:0007669"/>
    <property type="project" value="UniProtKB-SubCell"/>
</dbReference>
<dbReference type="InterPro" id="IPR050833">
    <property type="entry name" value="Poly_Biosynth_Transport"/>
</dbReference>
<feature type="transmembrane region" description="Helical" evidence="7">
    <location>
        <begin position="67"/>
        <end position="91"/>
    </location>
</feature>
<feature type="transmembrane region" description="Helical" evidence="7">
    <location>
        <begin position="97"/>
        <end position="114"/>
    </location>
</feature>
<feature type="transmembrane region" description="Helical" evidence="7">
    <location>
        <begin position="310"/>
        <end position="331"/>
    </location>
</feature>
<evidence type="ECO:0000256" key="5">
    <source>
        <dbReference type="ARBA" id="ARBA00022989"/>
    </source>
</evidence>
<keyword evidence="3" id="KW-1003">Cell membrane</keyword>
<keyword evidence="4 7" id="KW-0812">Transmembrane</keyword>
<feature type="transmembrane region" description="Helical" evidence="7">
    <location>
        <begin position="163"/>
        <end position="181"/>
    </location>
</feature>
<comment type="similarity">
    <text evidence="2">Belongs to the polysaccharide synthase family.</text>
</comment>
<feature type="transmembrane region" description="Helical" evidence="7">
    <location>
        <begin position="397"/>
        <end position="417"/>
    </location>
</feature>
<evidence type="ECO:0000256" key="7">
    <source>
        <dbReference type="SAM" id="Phobius"/>
    </source>
</evidence>
<keyword evidence="9" id="KW-1185">Reference proteome</keyword>
<dbReference type="OrthoDB" id="9770347at2"/>
<feature type="transmembrane region" description="Helical" evidence="7">
    <location>
        <begin position="429"/>
        <end position="447"/>
    </location>
</feature>
<feature type="transmembrane region" description="Helical" evidence="7">
    <location>
        <begin position="343"/>
        <end position="361"/>
    </location>
</feature>
<feature type="transmembrane region" description="Helical" evidence="7">
    <location>
        <begin position="367"/>
        <end position="385"/>
    </location>
</feature>
<comment type="subcellular location">
    <subcellularLocation>
        <location evidence="1">Cell membrane</location>
        <topology evidence="1">Multi-pass membrane protein</topology>
    </subcellularLocation>
</comment>
<feature type="transmembrane region" description="Helical" evidence="7">
    <location>
        <begin position="135"/>
        <end position="157"/>
    </location>
</feature>
<name>A0A7J5B5Z1_9MICO</name>
<gene>
    <name evidence="8" type="ORF">F8O03_01900</name>
</gene>
<accession>A0A7J5B5Z1</accession>
<dbReference type="CDD" id="cd13127">
    <property type="entry name" value="MATE_tuaB_like"/>
    <property type="match status" value="1"/>
</dbReference>
<keyword evidence="5 7" id="KW-1133">Transmembrane helix</keyword>
<dbReference type="PANTHER" id="PTHR30250:SF10">
    <property type="entry name" value="LIPOPOLYSACCHARIDE BIOSYNTHESIS PROTEIN WZXC"/>
    <property type="match status" value="1"/>
</dbReference>
<evidence type="ECO:0000256" key="3">
    <source>
        <dbReference type="ARBA" id="ARBA00022475"/>
    </source>
</evidence>
<feature type="transmembrane region" description="Helical" evidence="7">
    <location>
        <begin position="284"/>
        <end position="304"/>
    </location>
</feature>
<dbReference type="Proteomes" id="UP000490386">
    <property type="component" value="Unassembled WGS sequence"/>
</dbReference>
<evidence type="ECO:0000313" key="9">
    <source>
        <dbReference type="Proteomes" id="UP000490386"/>
    </source>
</evidence>
<evidence type="ECO:0000313" key="8">
    <source>
        <dbReference type="EMBL" id="KAB1639121.1"/>
    </source>
</evidence>
<sequence>MLGQLARVLIQVAGIVVLARLLSPEDYGLLAMVVAIVGVGEIFRDFGLSSAAIQAPTISKGQRSNLFWLNSGIGFTLAILTIVLAQPIALLYGEPRLAGICLVLSSTFLLNGIATQHKADITRQLKFRKLALIEVIAPAIGLAVGLVSAIVGFGYWSLVLQQVAIPLVAAILFLQAGRWVPQWYDKTESVRGFMKFGVNLLGAQMLTYASRNADSVVIGMRFGPASLGLYDRAFQMIALPLNQLNAPASKVALPILSRLDEDSNRYASFLLRGQSVMINMITPLLAFGASVAPAAVTIVLGAQWTESAALFQLLALGGIAQALSYATYWVFLSKGLTASNLRLTLVSRPLIVLGIIVGSNWGVQGVATAYAVGLLLNWPLGLWWISRVSDAPALGMFFNGVRALVVYGIAAIGTHFVTTSLLHFNELGTAAVGLVIFLAIASLGLLWRPFRRDIAGILQLRSLLGRRK</sequence>
<evidence type="ECO:0000256" key="1">
    <source>
        <dbReference type="ARBA" id="ARBA00004651"/>
    </source>
</evidence>
<evidence type="ECO:0000256" key="4">
    <source>
        <dbReference type="ARBA" id="ARBA00022692"/>
    </source>
</evidence>
<evidence type="ECO:0000256" key="2">
    <source>
        <dbReference type="ARBA" id="ARBA00007430"/>
    </source>
</evidence>
<dbReference type="AlphaFoldDB" id="A0A7J5B5Z1"/>
<organism evidence="8 9">
    <name type="scientific">Pseudoclavibacter terrae</name>
    <dbReference type="NCBI Taxonomy" id="1530195"/>
    <lineage>
        <taxon>Bacteria</taxon>
        <taxon>Bacillati</taxon>
        <taxon>Actinomycetota</taxon>
        <taxon>Actinomycetes</taxon>
        <taxon>Micrococcales</taxon>
        <taxon>Microbacteriaceae</taxon>
        <taxon>Pseudoclavibacter</taxon>
    </lineage>
</organism>
<dbReference type="Pfam" id="PF13440">
    <property type="entry name" value="Polysacc_synt_3"/>
    <property type="match status" value="1"/>
</dbReference>
<dbReference type="PANTHER" id="PTHR30250">
    <property type="entry name" value="PST FAMILY PREDICTED COLANIC ACID TRANSPORTER"/>
    <property type="match status" value="1"/>
</dbReference>
<protein>
    <submittedName>
        <fullName evidence="8">Lipopolysaccharide biosynthesis protein</fullName>
    </submittedName>
</protein>
<keyword evidence="6 7" id="KW-0472">Membrane</keyword>